<dbReference type="PANTHER" id="PTHR35891">
    <property type="entry name" value="THIOL:DISULFIDE INTERCHANGE PROTEIN DSBA"/>
    <property type="match status" value="1"/>
</dbReference>
<keyword evidence="3 9" id="KW-0732">Signal</keyword>
<evidence type="ECO:0000256" key="7">
    <source>
        <dbReference type="PIRNR" id="PIRNR001488"/>
    </source>
</evidence>
<feature type="signal peptide" evidence="9">
    <location>
        <begin position="1"/>
        <end position="25"/>
    </location>
</feature>
<comment type="similarity">
    <text evidence="2">Belongs to the thioredoxin family. DsbA subfamily.</text>
</comment>
<comment type="subcellular location">
    <subcellularLocation>
        <location evidence="1 7">Periplasm</location>
    </subcellularLocation>
</comment>
<dbReference type="InterPro" id="IPR001853">
    <property type="entry name" value="DSBA-like_thioredoxin_dom"/>
</dbReference>
<dbReference type="EMBL" id="JAAGSC010000041">
    <property type="protein sequence ID" value="NDY95826.1"/>
    <property type="molecule type" value="Genomic_DNA"/>
</dbReference>
<keyword evidence="4 7" id="KW-0574">Periplasm</keyword>
<dbReference type="InterPro" id="IPR050824">
    <property type="entry name" value="Thiol_disulfide_DsbA"/>
</dbReference>
<evidence type="ECO:0000256" key="3">
    <source>
        <dbReference type="ARBA" id="ARBA00022729"/>
    </source>
</evidence>
<dbReference type="CDD" id="cd03019">
    <property type="entry name" value="DsbA_DsbA"/>
    <property type="match status" value="1"/>
</dbReference>
<organism evidence="11 12">
    <name type="scientific">Wenzhouxiangella limi</name>
    <dbReference type="NCBI Taxonomy" id="2707351"/>
    <lineage>
        <taxon>Bacteria</taxon>
        <taxon>Pseudomonadati</taxon>
        <taxon>Pseudomonadota</taxon>
        <taxon>Gammaproteobacteria</taxon>
        <taxon>Chromatiales</taxon>
        <taxon>Wenzhouxiangellaceae</taxon>
        <taxon>Wenzhouxiangella</taxon>
    </lineage>
</organism>
<evidence type="ECO:0000256" key="9">
    <source>
        <dbReference type="SAM" id="SignalP"/>
    </source>
</evidence>
<dbReference type="PROSITE" id="PS51352">
    <property type="entry name" value="THIOREDOXIN_2"/>
    <property type="match status" value="1"/>
</dbReference>
<gene>
    <name evidence="11" type="ORF">G3I74_08810</name>
</gene>
<feature type="disulfide bond" description="Redox-active" evidence="8">
    <location>
        <begin position="58"/>
        <end position="61"/>
    </location>
</feature>
<evidence type="ECO:0000259" key="10">
    <source>
        <dbReference type="PROSITE" id="PS51352"/>
    </source>
</evidence>
<keyword evidence="5 7" id="KW-1015">Disulfide bond</keyword>
<feature type="chain" id="PRO_5033061190" description="Thiol:disulfide interchange protein" evidence="9">
    <location>
        <begin position="26"/>
        <end position="222"/>
    </location>
</feature>
<name>A0A845V3N7_9GAMM</name>
<dbReference type="SUPFAM" id="SSF52833">
    <property type="entry name" value="Thioredoxin-like"/>
    <property type="match status" value="1"/>
</dbReference>
<dbReference type="RefSeq" id="WP_164211233.1">
    <property type="nucleotide sequence ID" value="NZ_JAAGSC010000041.1"/>
</dbReference>
<evidence type="ECO:0000256" key="8">
    <source>
        <dbReference type="PIRSR" id="PIRSR001488-1"/>
    </source>
</evidence>
<protein>
    <recommendedName>
        <fullName evidence="7">Thiol:disulfide interchange protein</fullName>
    </recommendedName>
</protein>
<keyword evidence="12" id="KW-1185">Reference proteome</keyword>
<proteinExistence type="inferred from homology"/>
<dbReference type="GO" id="GO:0016491">
    <property type="term" value="F:oxidoreductase activity"/>
    <property type="evidence" value="ECO:0007669"/>
    <property type="project" value="InterPro"/>
</dbReference>
<dbReference type="InterPro" id="IPR023205">
    <property type="entry name" value="DsbA/DsbL"/>
</dbReference>
<dbReference type="PIRSF" id="PIRSF001488">
    <property type="entry name" value="Tdi_protein"/>
    <property type="match status" value="1"/>
</dbReference>
<dbReference type="Gene3D" id="3.40.30.10">
    <property type="entry name" value="Glutaredoxin"/>
    <property type="match status" value="1"/>
</dbReference>
<feature type="domain" description="Thioredoxin" evidence="10">
    <location>
        <begin position="15"/>
        <end position="205"/>
    </location>
</feature>
<evidence type="ECO:0000256" key="2">
    <source>
        <dbReference type="ARBA" id="ARBA00005791"/>
    </source>
</evidence>
<accession>A0A845V3N7</accession>
<dbReference type="Proteomes" id="UP000484885">
    <property type="component" value="Unassembled WGS sequence"/>
</dbReference>
<dbReference type="InterPro" id="IPR013766">
    <property type="entry name" value="Thioredoxin_domain"/>
</dbReference>
<comment type="caution">
    <text evidence="11">The sequence shown here is derived from an EMBL/GenBank/DDBJ whole genome shotgun (WGS) entry which is preliminary data.</text>
</comment>
<evidence type="ECO:0000313" key="12">
    <source>
        <dbReference type="Proteomes" id="UP000484885"/>
    </source>
</evidence>
<dbReference type="InterPro" id="IPR036249">
    <property type="entry name" value="Thioredoxin-like_sf"/>
</dbReference>
<evidence type="ECO:0000256" key="1">
    <source>
        <dbReference type="ARBA" id="ARBA00004418"/>
    </source>
</evidence>
<evidence type="ECO:0000256" key="4">
    <source>
        <dbReference type="ARBA" id="ARBA00022764"/>
    </source>
</evidence>
<dbReference type="PANTHER" id="PTHR35891:SF2">
    <property type="entry name" value="THIOL:DISULFIDE INTERCHANGE PROTEIN DSBA"/>
    <property type="match status" value="1"/>
</dbReference>
<sequence>MSRLNHITLFFGCLVWLGLSGSVAAQTFEEGTHFHAIGSPATPPSDRVEVVEAFAYPCPACRNFMPIIAEWATGLPDHVSLSHLPVGLQPGWEVFARAYYTADVLGLGQDAHEAMFRALHDERRQFRSIEDIAEVYTEFGVEVEEFVNTSQSFAVDGRMRRNRNDIMGFGVRGTPTMIVQGKWRLSPTDFNSYQELLAAVDYLIERESEALEQSGNGSADTQ</sequence>
<dbReference type="GO" id="GO:0042597">
    <property type="term" value="C:periplasmic space"/>
    <property type="evidence" value="ECO:0007669"/>
    <property type="project" value="UniProtKB-SubCell"/>
</dbReference>
<evidence type="ECO:0000313" key="11">
    <source>
        <dbReference type="EMBL" id="NDY95826.1"/>
    </source>
</evidence>
<reference evidence="11 12" key="1">
    <citation type="submission" date="2020-02" db="EMBL/GenBank/DDBJ databases">
        <authorList>
            <person name="Zhang X.-Y."/>
        </authorList>
    </citation>
    <scope>NUCLEOTIDE SEQUENCE [LARGE SCALE GENOMIC DNA]</scope>
    <source>
        <strain evidence="11 12">C33</strain>
    </source>
</reference>
<evidence type="ECO:0000256" key="5">
    <source>
        <dbReference type="ARBA" id="ARBA00023157"/>
    </source>
</evidence>
<dbReference type="AlphaFoldDB" id="A0A845V3N7"/>
<keyword evidence="6" id="KW-0676">Redox-active center</keyword>
<dbReference type="Pfam" id="PF01323">
    <property type="entry name" value="DSBA"/>
    <property type="match status" value="1"/>
</dbReference>
<evidence type="ECO:0000256" key="6">
    <source>
        <dbReference type="ARBA" id="ARBA00023284"/>
    </source>
</evidence>